<keyword evidence="2" id="KW-0732">Signal</keyword>
<feature type="chain" id="PRO_5045367423" evidence="2">
    <location>
        <begin position="20"/>
        <end position="347"/>
    </location>
</feature>
<feature type="region of interest" description="Disordered" evidence="1">
    <location>
        <begin position="175"/>
        <end position="196"/>
    </location>
</feature>
<evidence type="ECO:0000313" key="4">
    <source>
        <dbReference type="Proteomes" id="UP001652504"/>
    </source>
</evidence>
<evidence type="ECO:0000313" key="3">
    <source>
        <dbReference type="EMBL" id="MCV2883470.1"/>
    </source>
</evidence>
<evidence type="ECO:0000256" key="1">
    <source>
        <dbReference type="SAM" id="MobiDB-lite"/>
    </source>
</evidence>
<organism evidence="3 4">
    <name type="scientific">Fluctibacter corallii</name>
    <dbReference type="NCBI Taxonomy" id="2984329"/>
    <lineage>
        <taxon>Bacteria</taxon>
        <taxon>Pseudomonadati</taxon>
        <taxon>Pseudomonadota</taxon>
        <taxon>Gammaproteobacteria</taxon>
        <taxon>Alteromonadales</taxon>
        <taxon>Alteromonadaceae</taxon>
        <taxon>Fluctibacter</taxon>
    </lineage>
</organism>
<protein>
    <submittedName>
        <fullName evidence="3">Uncharacterized protein</fullName>
    </submittedName>
</protein>
<accession>A0ABT3A453</accession>
<dbReference type="RefSeq" id="WP_263710668.1">
    <property type="nucleotide sequence ID" value="NZ_JAOWKX010000001.1"/>
</dbReference>
<feature type="signal peptide" evidence="2">
    <location>
        <begin position="1"/>
        <end position="19"/>
    </location>
</feature>
<proteinExistence type="predicted"/>
<reference evidence="3 4" key="1">
    <citation type="submission" date="2022-10" db="EMBL/GenBank/DDBJ databases">
        <title>Aestuariibacter sp. AA17 isolated from Montipora capitata coral fragment.</title>
        <authorList>
            <person name="Emsley S.A."/>
            <person name="Pfannmuller K.M."/>
            <person name="Loughran R.M."/>
            <person name="Shlafstein M."/>
            <person name="Papke E."/>
            <person name="Saw J.H."/>
            <person name="Ushijima B."/>
            <person name="Videau P."/>
        </authorList>
    </citation>
    <scope>NUCLEOTIDE SEQUENCE [LARGE SCALE GENOMIC DNA]</scope>
    <source>
        <strain evidence="3 4">AA17</strain>
    </source>
</reference>
<gene>
    <name evidence="3" type="ORF">OE749_02005</name>
</gene>
<evidence type="ECO:0000256" key="2">
    <source>
        <dbReference type="SAM" id="SignalP"/>
    </source>
</evidence>
<keyword evidence="4" id="KW-1185">Reference proteome</keyword>
<name>A0ABT3A453_9ALTE</name>
<sequence length="347" mass="38164">MKKLIVAGTFLFGFVVSNAYSQSTPSEFAQLSLEDLLHVEFSELYPQSKWAISYQFKSVSYDDYLIGSRSLLNDELLWSGVAEERTSGNFPVVPTSIRQTAHVLSAKYALSSRSNLSFTLPVLSQSTEHISIISGYDQFTLESDGIGDVSLLVDYRVNEGDNPLRLSAGVLLPTGSIDKEGDTPRSPGKQPLPYTMQMGSGTLDITALIEKTWGSKTHITTGLKGVIRTGKNKRDYRLGNTVSVYMHLNTSMNASTTFSFSVEAEHSGPIRGSDSRLLVHSRFPYPASITNPNFYGGEKVRLGIDVVKTFSTSMQFNVGITIPVYQHLNGPQPKENSSFSLTLEKAF</sequence>
<dbReference type="Proteomes" id="UP001652504">
    <property type="component" value="Unassembled WGS sequence"/>
</dbReference>
<dbReference type="EMBL" id="JAOWKX010000001">
    <property type="protein sequence ID" value="MCV2883470.1"/>
    <property type="molecule type" value="Genomic_DNA"/>
</dbReference>
<comment type="caution">
    <text evidence="3">The sequence shown here is derived from an EMBL/GenBank/DDBJ whole genome shotgun (WGS) entry which is preliminary data.</text>
</comment>